<keyword evidence="9" id="KW-0032">Aminotransferase</keyword>
<dbReference type="PIRSF" id="PIRSF001434">
    <property type="entry name" value="CGS"/>
    <property type="match status" value="1"/>
</dbReference>
<accession>A0A8T7LUL0</accession>
<comment type="cofactor">
    <cofactor evidence="1 8">
        <name>pyridoxal 5'-phosphate</name>
        <dbReference type="ChEBI" id="CHEBI:597326"/>
    </cofactor>
</comment>
<dbReference type="PANTHER" id="PTHR11808:SF80">
    <property type="entry name" value="CYSTATHIONINE GAMMA-LYASE"/>
    <property type="match status" value="1"/>
</dbReference>
<organism evidence="9 11">
    <name type="scientific">Candidatus Chlorohelix allophototropha</name>
    <dbReference type="NCBI Taxonomy" id="3003348"/>
    <lineage>
        <taxon>Bacteria</taxon>
        <taxon>Bacillati</taxon>
        <taxon>Chloroflexota</taxon>
        <taxon>Chloroflexia</taxon>
        <taxon>Candidatus Chloroheliales</taxon>
        <taxon>Candidatus Chloroheliaceae</taxon>
        <taxon>Candidatus Chlorohelix</taxon>
    </lineage>
</organism>
<dbReference type="Gene3D" id="3.40.640.10">
    <property type="entry name" value="Type I PLP-dependent aspartate aminotransferase-like (Major domain)"/>
    <property type="match status" value="1"/>
</dbReference>
<keyword evidence="2 7" id="KW-0663">Pyridoxal phosphate</keyword>
<dbReference type="FunFam" id="3.40.640.10:FF:000046">
    <property type="entry name" value="Cystathionine gamma-lyase"/>
    <property type="match status" value="1"/>
</dbReference>
<keyword evidence="9" id="KW-0808">Transferase</keyword>
<dbReference type="SUPFAM" id="SSF53383">
    <property type="entry name" value="PLP-dependent transferases"/>
    <property type="match status" value="1"/>
</dbReference>
<evidence type="ECO:0000256" key="2">
    <source>
        <dbReference type="ARBA" id="ARBA00022898"/>
    </source>
</evidence>
<evidence type="ECO:0000256" key="7">
    <source>
        <dbReference type="PIRSR" id="PIRSR001434-2"/>
    </source>
</evidence>
<reference evidence="9 11" key="1">
    <citation type="submission" date="2020-06" db="EMBL/GenBank/DDBJ databases">
        <title>Anoxygenic phototrophic Chloroflexota member uses a Type I reaction center.</title>
        <authorList>
            <person name="Tsuji J.M."/>
            <person name="Shaw N.A."/>
            <person name="Nagashima S."/>
            <person name="Venkiteswaran J."/>
            <person name="Schiff S.L."/>
            <person name="Hanada S."/>
            <person name="Tank M."/>
            <person name="Neufeld J.D."/>
        </authorList>
    </citation>
    <scope>NUCLEOTIDE SEQUENCE [LARGE SCALE GENOMIC DNA]</scope>
    <source>
        <strain evidence="9">L227-S17</strain>
    </source>
</reference>
<evidence type="ECO:0000313" key="9">
    <source>
        <dbReference type="EMBL" id="NWJ44547.1"/>
    </source>
</evidence>
<feature type="modified residue" description="N6-(pyridoxal phosphate)lysine" evidence="7">
    <location>
        <position position="213"/>
    </location>
</feature>
<dbReference type="RefSeq" id="WP_341468324.1">
    <property type="nucleotide sequence ID" value="NZ_CP128399.1"/>
</dbReference>
<evidence type="ECO:0000313" key="11">
    <source>
        <dbReference type="Proteomes" id="UP000521676"/>
    </source>
</evidence>
<dbReference type="EMBL" id="CP128399">
    <property type="protein sequence ID" value="WJW66438.1"/>
    <property type="molecule type" value="Genomic_DNA"/>
</dbReference>
<evidence type="ECO:0000256" key="8">
    <source>
        <dbReference type="RuleBase" id="RU362118"/>
    </source>
</evidence>
<dbReference type="AlphaFoldDB" id="A0A8T7LUL0"/>
<comment type="catalytic activity">
    <reaction evidence="6">
        <text>L-methionine + H2O = methanethiol + 2-oxobutanoate + NH4(+)</text>
        <dbReference type="Rhea" id="RHEA:23800"/>
        <dbReference type="ChEBI" id="CHEBI:15377"/>
        <dbReference type="ChEBI" id="CHEBI:16007"/>
        <dbReference type="ChEBI" id="CHEBI:16763"/>
        <dbReference type="ChEBI" id="CHEBI:28938"/>
        <dbReference type="ChEBI" id="CHEBI:57844"/>
        <dbReference type="EC" id="4.4.1.11"/>
    </reaction>
    <physiologicalReaction direction="left-to-right" evidence="6">
        <dbReference type="Rhea" id="RHEA:23801"/>
    </physiologicalReaction>
</comment>
<name>A0A8T7LUL0_9CHLR</name>
<dbReference type="InterPro" id="IPR015421">
    <property type="entry name" value="PyrdxlP-dep_Trfase_major"/>
</dbReference>
<dbReference type="GO" id="GO:0005737">
    <property type="term" value="C:cytoplasm"/>
    <property type="evidence" value="ECO:0007669"/>
    <property type="project" value="TreeGrafter"/>
</dbReference>
<evidence type="ECO:0000256" key="6">
    <source>
        <dbReference type="ARBA" id="ARBA00052699"/>
    </source>
</evidence>
<evidence type="ECO:0000256" key="4">
    <source>
        <dbReference type="ARBA" id="ARBA00047199"/>
    </source>
</evidence>
<dbReference type="EMBL" id="JACATZ010000001">
    <property type="protein sequence ID" value="NWJ44547.1"/>
    <property type="molecule type" value="Genomic_DNA"/>
</dbReference>
<evidence type="ECO:0000256" key="5">
    <source>
        <dbReference type="ARBA" id="ARBA00048780"/>
    </source>
</evidence>
<evidence type="ECO:0000313" key="10">
    <source>
        <dbReference type="EMBL" id="WJW66438.1"/>
    </source>
</evidence>
<comment type="similarity">
    <text evidence="8">Belongs to the trans-sulfuration enzymes family.</text>
</comment>
<dbReference type="EC" id="4.4.1.2" evidence="3"/>
<protein>
    <recommendedName>
        <fullName evidence="3">homocysteine desulfhydrase</fullName>
        <ecNumber evidence="3">4.4.1.2</ecNumber>
    </recommendedName>
    <alternativeName>
        <fullName evidence="4">Homocysteine desulfhydrase</fullName>
    </alternativeName>
</protein>
<dbReference type="Proteomes" id="UP000521676">
    <property type="component" value="Unassembled WGS sequence"/>
</dbReference>
<dbReference type="Gene3D" id="3.90.1150.10">
    <property type="entry name" value="Aspartate Aminotransferase, domain 1"/>
    <property type="match status" value="1"/>
</dbReference>
<dbReference type="InterPro" id="IPR000277">
    <property type="entry name" value="Cys/Met-Metab_PyrdxlP-dep_enz"/>
</dbReference>
<dbReference type="InterPro" id="IPR015424">
    <property type="entry name" value="PyrdxlP-dep_Trfase"/>
</dbReference>
<keyword evidence="12" id="KW-1185">Reference proteome</keyword>
<dbReference type="InterPro" id="IPR015422">
    <property type="entry name" value="PyrdxlP-dep_Trfase_small"/>
</dbReference>
<dbReference type="GO" id="GO:0018826">
    <property type="term" value="F:methionine gamma-lyase activity"/>
    <property type="evidence" value="ECO:0007669"/>
    <property type="project" value="UniProtKB-EC"/>
</dbReference>
<dbReference type="CDD" id="cd00614">
    <property type="entry name" value="CGS_like"/>
    <property type="match status" value="1"/>
</dbReference>
<dbReference type="Proteomes" id="UP001431572">
    <property type="component" value="Chromosome 1"/>
</dbReference>
<reference evidence="10" key="2">
    <citation type="journal article" date="2024" name="Nature">
        <title>Anoxygenic phototroph of the Chloroflexota uses a type I reaction centre.</title>
        <authorList>
            <person name="Tsuji J.M."/>
            <person name="Shaw N.A."/>
            <person name="Nagashima S."/>
            <person name="Venkiteswaran J.J."/>
            <person name="Schiff S.L."/>
            <person name="Watanabe T."/>
            <person name="Fukui M."/>
            <person name="Hanada S."/>
            <person name="Tank M."/>
            <person name="Neufeld J.D."/>
        </authorList>
    </citation>
    <scope>NUCLEOTIDE SEQUENCE</scope>
    <source>
        <strain evidence="10">L227-S17</strain>
    </source>
</reference>
<dbReference type="GO" id="GO:0019346">
    <property type="term" value="P:transsulfuration"/>
    <property type="evidence" value="ECO:0007669"/>
    <property type="project" value="InterPro"/>
</dbReference>
<evidence type="ECO:0000256" key="1">
    <source>
        <dbReference type="ARBA" id="ARBA00001933"/>
    </source>
</evidence>
<comment type="catalytic activity">
    <reaction evidence="5">
        <text>L-homocysteine + H2O = 2-oxobutanoate + hydrogen sulfide + NH4(+) + H(+)</text>
        <dbReference type="Rhea" id="RHEA:14501"/>
        <dbReference type="ChEBI" id="CHEBI:15377"/>
        <dbReference type="ChEBI" id="CHEBI:15378"/>
        <dbReference type="ChEBI" id="CHEBI:16763"/>
        <dbReference type="ChEBI" id="CHEBI:28938"/>
        <dbReference type="ChEBI" id="CHEBI:29919"/>
        <dbReference type="ChEBI" id="CHEBI:58199"/>
        <dbReference type="EC" id="4.4.1.2"/>
    </reaction>
    <physiologicalReaction direction="left-to-right" evidence="5">
        <dbReference type="Rhea" id="RHEA:14502"/>
    </physiologicalReaction>
</comment>
<gene>
    <name evidence="9" type="ORF">HXX08_01580</name>
    <name evidence="10" type="ORF">OZ401_002236</name>
</gene>
<dbReference type="PANTHER" id="PTHR11808">
    <property type="entry name" value="TRANS-SULFURATION ENZYME FAMILY MEMBER"/>
    <property type="match status" value="1"/>
</dbReference>
<dbReference type="GO" id="GO:0030170">
    <property type="term" value="F:pyridoxal phosphate binding"/>
    <property type="evidence" value="ECO:0007669"/>
    <property type="project" value="InterPro"/>
</dbReference>
<evidence type="ECO:0000256" key="3">
    <source>
        <dbReference type="ARBA" id="ARBA00047175"/>
    </source>
</evidence>
<proteinExistence type="inferred from homology"/>
<sequence>MLQRKRAKRSQETLAAHAGEIEITQAGRPLAMPLYQTTVWGFDSVEDANSIYHDPSKGWVYYRSSGPNQSAFEKAFAQMEGAEASRATGSGMAAIFTALITAAQAGDHIIAEKSIYGVTVSLFLKQLSRFGIEVTFADLSDEQAVKAALKPNTKAIFFETLGNPLVGVADLAALANLARENKLVSIVDSTFTPPTLLRPLEYGVDVVVHATTKYTNGHSDALGGILSGNKNFVKMATESAQLIGLTMSPFDAWMNVRSLKTLPLRMGAHCRNALAIAQWLEAQPQVSRVHYPGLESHARHELAQRQLPKGFGGMLAFEIKEGGAEEVQRFIKALEHIPYVPSLADVITTVNYPAMTSHRHLSLEQRNAVGVTDRLVRISAGIEDPADIIADLEQALSVL</sequence>
<dbReference type="GO" id="GO:0008483">
    <property type="term" value="F:transaminase activity"/>
    <property type="evidence" value="ECO:0007669"/>
    <property type="project" value="UniProtKB-KW"/>
</dbReference>
<dbReference type="Pfam" id="PF01053">
    <property type="entry name" value="Cys_Met_Meta_PP"/>
    <property type="match status" value="1"/>
</dbReference>
<dbReference type="GO" id="GO:0047982">
    <property type="term" value="F:homocysteine desulfhydrase activity"/>
    <property type="evidence" value="ECO:0007669"/>
    <property type="project" value="UniProtKB-EC"/>
</dbReference>
<evidence type="ECO:0000313" key="12">
    <source>
        <dbReference type="Proteomes" id="UP001431572"/>
    </source>
</evidence>